<dbReference type="Gene3D" id="3.30.505.10">
    <property type="entry name" value="SH2 domain"/>
    <property type="match status" value="1"/>
</dbReference>
<dbReference type="Gene3D" id="3.40.50.1820">
    <property type="entry name" value="alpha/beta hydrolase"/>
    <property type="match status" value="1"/>
</dbReference>
<dbReference type="GeneTree" id="ENSGT00950000182872"/>
<protein>
    <recommendedName>
        <fullName evidence="3">SH2 domain-containing protein</fullName>
    </recommendedName>
</protein>
<dbReference type="InterPro" id="IPR004142">
    <property type="entry name" value="NDRG"/>
</dbReference>
<evidence type="ECO:0000259" key="3">
    <source>
        <dbReference type="PROSITE" id="PS50001"/>
    </source>
</evidence>
<dbReference type="InterPro" id="IPR000980">
    <property type="entry name" value="SH2"/>
</dbReference>
<evidence type="ECO:0000256" key="1">
    <source>
        <dbReference type="ARBA" id="ARBA00005598"/>
    </source>
</evidence>
<dbReference type="PRINTS" id="PR00401">
    <property type="entry name" value="SH2DOMAIN"/>
</dbReference>
<reference evidence="4 5" key="1">
    <citation type="submission" date="2020-06" db="EMBL/GenBank/DDBJ databases">
        <authorList>
            <consortium name="Wellcome Sanger Institute Data Sharing"/>
        </authorList>
    </citation>
    <scope>NUCLEOTIDE SEQUENCE [LARGE SCALE GENOMIC DNA]</scope>
</reference>
<dbReference type="InterPro" id="IPR029058">
    <property type="entry name" value="AB_hydrolase_fold"/>
</dbReference>
<organism evidence="4 5">
    <name type="scientific">Denticeps clupeoides</name>
    <name type="common">denticle herring</name>
    <dbReference type="NCBI Taxonomy" id="299321"/>
    <lineage>
        <taxon>Eukaryota</taxon>
        <taxon>Metazoa</taxon>
        <taxon>Chordata</taxon>
        <taxon>Craniata</taxon>
        <taxon>Vertebrata</taxon>
        <taxon>Euteleostomi</taxon>
        <taxon>Actinopterygii</taxon>
        <taxon>Neopterygii</taxon>
        <taxon>Teleostei</taxon>
        <taxon>Clupei</taxon>
        <taxon>Clupeiformes</taxon>
        <taxon>Denticipitoidei</taxon>
        <taxon>Denticipitidae</taxon>
        <taxon>Denticeps</taxon>
    </lineage>
</organism>
<dbReference type="SMART" id="SM00252">
    <property type="entry name" value="SH2"/>
    <property type="match status" value="1"/>
</dbReference>
<dbReference type="Proteomes" id="UP000694580">
    <property type="component" value="Chromosome 10"/>
</dbReference>
<keyword evidence="2" id="KW-0727">SH2 domain</keyword>
<dbReference type="PROSITE" id="PS50001">
    <property type="entry name" value="SH2"/>
    <property type="match status" value="1"/>
</dbReference>
<name>A0AAY4CC79_9TELE</name>
<dbReference type="InterPro" id="IPR036860">
    <property type="entry name" value="SH2_dom_sf"/>
</dbReference>
<evidence type="ECO:0000313" key="4">
    <source>
        <dbReference type="Ensembl" id="ENSDCDP00010030692.1"/>
    </source>
</evidence>
<dbReference type="SUPFAM" id="SSF55550">
    <property type="entry name" value="SH2 domain"/>
    <property type="match status" value="1"/>
</dbReference>
<proteinExistence type="inferred from homology"/>
<accession>A0AAY4CC79</accession>
<dbReference type="SUPFAM" id="SSF53474">
    <property type="entry name" value="alpha/beta-Hydrolases"/>
    <property type="match status" value="1"/>
</dbReference>
<comment type="similarity">
    <text evidence="1">Belongs to the NDRG family.</text>
</comment>
<dbReference type="Pfam" id="PF03096">
    <property type="entry name" value="Ndr"/>
    <property type="match status" value="1"/>
</dbReference>
<dbReference type="Pfam" id="PF00017">
    <property type="entry name" value="SH2"/>
    <property type="match status" value="1"/>
</dbReference>
<reference evidence="4" key="3">
    <citation type="submission" date="2025-09" db="UniProtKB">
        <authorList>
            <consortium name="Ensembl"/>
        </authorList>
    </citation>
    <scope>IDENTIFICATION</scope>
</reference>
<evidence type="ECO:0000256" key="2">
    <source>
        <dbReference type="PROSITE-ProRule" id="PRU00191"/>
    </source>
</evidence>
<gene>
    <name evidence="4" type="primary">sla2b</name>
</gene>
<sequence>MDELQDVQLTEIKPLLTDKNGRNFQDFDCQEHDIETPHGVLHVTLRGSPKGNRPVILTYHDIGLNHKSCFNTLFNFEDMQEITHHFAVVHVDAPGQQEGAPLFPTGYQYPTMDELAEMLPSVLTQINSVIGIGVGAGAYILSRLALNEPALVEGLVLINVDPCAKGWMDWAASKLTGWTSNLVDIVMSHHFSADELTENQEIIQTYRLHIAQDMNQENLALFCNSYNRSVFQSIQVCCAICSDFFFLFCASQVECNSRLNPTKTTLLKMADCGGLPQVVQPGKLAEAFKYFVQGMGYSEYLLICYFNNISVLQKFLSRDGEIGVCFCLPDCVSDEPSQQLSLSLSLSLCVCVCVIHRWQYESISREKAEELLRLPYNQTGSFLIRESQTHLGSHSLSVRKSSSTDQCNIRHYRIHQLENGWHFITPRLTFPTLASLVEHYTETKDGLCCLLREPCFIQGSNNVPVITGPPPMAIRKPTLNWKDVNSTMIFGPSKADLEDSLVSEGLREAINSYLYMTEECGECLESWET</sequence>
<reference evidence="4" key="2">
    <citation type="submission" date="2025-08" db="UniProtKB">
        <authorList>
            <consortium name="Ensembl"/>
        </authorList>
    </citation>
    <scope>IDENTIFICATION</scope>
</reference>
<dbReference type="AlphaFoldDB" id="A0AAY4CC79"/>
<dbReference type="PANTHER" id="PTHR11034">
    <property type="entry name" value="N-MYC DOWNSTREAM REGULATED"/>
    <property type="match status" value="1"/>
</dbReference>
<evidence type="ECO:0000313" key="5">
    <source>
        <dbReference type="Proteomes" id="UP000694580"/>
    </source>
</evidence>
<dbReference type="Ensembl" id="ENSDCDT00010038076.1">
    <property type="protein sequence ID" value="ENSDCDP00010030692.1"/>
    <property type="gene ID" value="ENSDCDG00010018749.1"/>
</dbReference>
<keyword evidence="5" id="KW-1185">Reference proteome</keyword>
<feature type="domain" description="SH2" evidence="3">
    <location>
        <begin position="358"/>
        <end position="455"/>
    </location>
</feature>